<dbReference type="InterPro" id="IPR023214">
    <property type="entry name" value="HAD_sf"/>
</dbReference>
<dbReference type="OMA" id="DHNTHRI"/>
<dbReference type="Pfam" id="PF00702">
    <property type="entry name" value="Hydrolase"/>
    <property type="match status" value="1"/>
</dbReference>
<dbReference type="Proteomes" id="UP000015530">
    <property type="component" value="Unassembled WGS sequence"/>
</dbReference>
<accession>T0JZV7</accession>
<dbReference type="InterPro" id="IPR036412">
    <property type="entry name" value="HAD-like_sf"/>
</dbReference>
<dbReference type="InterPro" id="IPR006439">
    <property type="entry name" value="HAD-SF_hydro_IA"/>
</dbReference>
<name>T0JZV7_COLGC</name>
<dbReference type="AlphaFoldDB" id="T0JZV7"/>
<dbReference type="NCBIfam" id="TIGR01509">
    <property type="entry name" value="HAD-SF-IA-v3"/>
    <property type="match status" value="1"/>
</dbReference>
<organism evidence="1 2">
    <name type="scientific">Colletotrichum gloeosporioides (strain Cg-14)</name>
    <name type="common">Anthracnose fungus</name>
    <name type="synonym">Glomerella cingulata</name>
    <dbReference type="NCBI Taxonomy" id="1237896"/>
    <lineage>
        <taxon>Eukaryota</taxon>
        <taxon>Fungi</taxon>
        <taxon>Dikarya</taxon>
        <taxon>Ascomycota</taxon>
        <taxon>Pezizomycotina</taxon>
        <taxon>Sordariomycetes</taxon>
        <taxon>Hypocreomycetidae</taxon>
        <taxon>Glomerellales</taxon>
        <taxon>Glomerellaceae</taxon>
        <taxon>Colletotrichum</taxon>
        <taxon>Colletotrichum gloeosporioides species complex</taxon>
    </lineage>
</organism>
<gene>
    <name evidence="1" type="ORF">CGLO_16185</name>
</gene>
<dbReference type="HOGENOM" id="CLU_924412_0_0_1"/>
<dbReference type="SUPFAM" id="SSF56784">
    <property type="entry name" value="HAD-like"/>
    <property type="match status" value="1"/>
</dbReference>
<comment type="caution">
    <text evidence="1">The sequence shown here is derived from an EMBL/GenBank/DDBJ whole genome shotgun (WGS) entry which is preliminary data.</text>
</comment>
<dbReference type="PANTHER" id="PTHR43611:SF3">
    <property type="entry name" value="FLAVIN MONONUCLEOTIDE HYDROLASE 1, CHLOROPLATIC"/>
    <property type="match status" value="1"/>
</dbReference>
<sequence length="301" mass="33581">MALKALIFDLGGVLLEWDRHGATALAPTQFLAIMNSPAWYQLDRGELTVKQSCEYFGAMLGMEAAIIENSLREAQKSLRVVRGFLDTIEALKASNADLKFYIMSNISVIFASGNEGMRKPELGFWRHVLNQIGVRPEQAIMIDDTVENICAARSLGIHGLLVDSKHPNKARNILHNLLEDPEARAQAFMKSHATNHICVVEGLQDVAIKDNFSQLMIWELTGDSTLVDLRWPGGKLLKDKECVPGERISETNDMANGASPDDIKNDVELGLWNYFCDKPVLTTRGISSRRRHDFNGIYIPS</sequence>
<proteinExistence type="predicted"/>
<dbReference type="STRING" id="1237896.T0JZV7"/>
<dbReference type="PANTHER" id="PTHR43611">
    <property type="entry name" value="ALPHA-D-GLUCOSE 1-PHOSPHATE PHOSPHATASE"/>
    <property type="match status" value="1"/>
</dbReference>
<dbReference type="Gene3D" id="3.40.50.1000">
    <property type="entry name" value="HAD superfamily/HAD-like"/>
    <property type="match status" value="1"/>
</dbReference>
<dbReference type="OrthoDB" id="4848467at2759"/>
<dbReference type="EMBL" id="AMYD01003839">
    <property type="protein sequence ID" value="EQB44999.1"/>
    <property type="molecule type" value="Genomic_DNA"/>
</dbReference>
<evidence type="ECO:0000313" key="2">
    <source>
        <dbReference type="Proteomes" id="UP000015530"/>
    </source>
</evidence>
<evidence type="ECO:0008006" key="3">
    <source>
        <dbReference type="Google" id="ProtNLM"/>
    </source>
</evidence>
<dbReference type="GO" id="GO:0016791">
    <property type="term" value="F:phosphatase activity"/>
    <property type="evidence" value="ECO:0007669"/>
    <property type="project" value="UniProtKB-ARBA"/>
</dbReference>
<protein>
    <recommendedName>
        <fullName evidence="3">Haloacid dehalogenase-like hydrolase</fullName>
    </recommendedName>
</protein>
<evidence type="ECO:0000313" key="1">
    <source>
        <dbReference type="EMBL" id="EQB44999.1"/>
    </source>
</evidence>
<reference evidence="2" key="1">
    <citation type="journal article" date="2013" name="Mol. Plant Microbe Interact.">
        <title>Global aspects of pacC regulation of pathogenicity genes in Colletotrichum gloeosporioides as revealed by transcriptome analysis.</title>
        <authorList>
            <person name="Alkan N."/>
            <person name="Meng X."/>
            <person name="Friedlander G."/>
            <person name="Reuveni E."/>
            <person name="Sukno S."/>
            <person name="Sherman A."/>
            <person name="Thon M."/>
            <person name="Fluhr R."/>
            <person name="Prusky D."/>
        </authorList>
    </citation>
    <scope>NUCLEOTIDE SEQUENCE [LARGE SCALE GENOMIC DNA]</scope>
    <source>
        <strain evidence="2">Cg-14</strain>
    </source>
</reference>